<reference evidence="2" key="2">
    <citation type="submission" date="2020-07" db="EMBL/GenBank/DDBJ databases">
        <authorList>
            <person name="Vera ALvarez R."/>
            <person name="Arias-Moreno D.M."/>
            <person name="Jimenez-Jacinto V."/>
            <person name="Jimenez-Bremont J.F."/>
            <person name="Swaminathan K."/>
            <person name="Moose S.P."/>
            <person name="Guerrero-Gonzalez M.L."/>
            <person name="Marino-Ramirez L."/>
            <person name="Landsman D."/>
            <person name="Rodriguez-Kessler M."/>
            <person name="Delgado-Sanchez P."/>
        </authorList>
    </citation>
    <scope>NUCLEOTIDE SEQUENCE</scope>
    <source>
        <tissue evidence="2">Cladode</tissue>
    </source>
</reference>
<evidence type="ECO:0000313" key="2">
    <source>
        <dbReference type="EMBL" id="MBA4653631.1"/>
    </source>
</evidence>
<dbReference type="EMBL" id="GISG01180299">
    <property type="protein sequence ID" value="MBA4653631.1"/>
    <property type="molecule type" value="Transcribed_RNA"/>
</dbReference>
<proteinExistence type="predicted"/>
<feature type="compositionally biased region" description="Basic and acidic residues" evidence="1">
    <location>
        <begin position="43"/>
        <end position="76"/>
    </location>
</feature>
<name>A0A7C8ZYM8_OPUST</name>
<organism evidence="2">
    <name type="scientific">Opuntia streptacantha</name>
    <name type="common">Prickly pear cactus</name>
    <name type="synonym">Opuntia cardona</name>
    <dbReference type="NCBI Taxonomy" id="393608"/>
    <lineage>
        <taxon>Eukaryota</taxon>
        <taxon>Viridiplantae</taxon>
        <taxon>Streptophyta</taxon>
        <taxon>Embryophyta</taxon>
        <taxon>Tracheophyta</taxon>
        <taxon>Spermatophyta</taxon>
        <taxon>Magnoliopsida</taxon>
        <taxon>eudicotyledons</taxon>
        <taxon>Gunneridae</taxon>
        <taxon>Pentapetalae</taxon>
        <taxon>Caryophyllales</taxon>
        <taxon>Cactineae</taxon>
        <taxon>Cactaceae</taxon>
        <taxon>Opuntioideae</taxon>
        <taxon>Opuntia</taxon>
    </lineage>
</organism>
<dbReference type="AlphaFoldDB" id="A0A7C8ZYM8"/>
<feature type="region of interest" description="Disordered" evidence="1">
    <location>
        <begin position="18"/>
        <end position="76"/>
    </location>
</feature>
<protein>
    <submittedName>
        <fullName evidence="2">Uncharacterized protein</fullName>
    </submittedName>
</protein>
<feature type="compositionally biased region" description="Polar residues" evidence="1">
    <location>
        <begin position="149"/>
        <end position="165"/>
    </location>
</feature>
<evidence type="ECO:0000256" key="1">
    <source>
        <dbReference type="SAM" id="MobiDB-lite"/>
    </source>
</evidence>
<accession>A0A7C8ZYM8</accession>
<reference evidence="2" key="1">
    <citation type="journal article" date="2013" name="J. Plant Res.">
        <title>Effect of fungi and light on seed germination of three Opuntia species from semiarid lands of central Mexico.</title>
        <authorList>
            <person name="Delgado-Sanchez P."/>
            <person name="Jimenez-Bremont J.F."/>
            <person name="Guerrero-Gonzalez Mde L."/>
            <person name="Flores J."/>
        </authorList>
    </citation>
    <scope>NUCLEOTIDE SEQUENCE</scope>
    <source>
        <tissue evidence="2">Cladode</tissue>
    </source>
</reference>
<sequence>MEEKDAALVMLAAKAPVVAAAADRTAESGSRRRRTTAEMSLGRCEDRERPWEEEREARRRSEAERTAARSAVEVEERELMKRENVSAAREGMMDSSSAAAAACVSRSESFVMQVSTRCRRSRDVDEDRAMTMTPHTTTYSPAGSERFGHTQSYRHTDSTLNSPFV</sequence>
<feature type="region of interest" description="Disordered" evidence="1">
    <location>
        <begin position="133"/>
        <end position="165"/>
    </location>
</feature>